<protein>
    <recommendedName>
        <fullName evidence="4">DUF2809 domain-containing protein</fullName>
    </recommendedName>
</protein>
<dbReference type="InterPro" id="IPR021257">
    <property type="entry name" value="DUF2809"/>
</dbReference>
<keyword evidence="3" id="KW-1185">Reference proteome</keyword>
<accession>A0A7W7I0T9</accession>
<name>A0A7W7I0T9_9ACTN</name>
<dbReference type="RefSeq" id="WP_184995493.1">
    <property type="nucleotide sequence ID" value="NZ_BOMK01000048.1"/>
</dbReference>
<keyword evidence="1" id="KW-0812">Transmembrane</keyword>
<proteinExistence type="predicted"/>
<reference evidence="2 3" key="1">
    <citation type="submission" date="2020-08" db="EMBL/GenBank/DDBJ databases">
        <title>Sequencing the genomes of 1000 actinobacteria strains.</title>
        <authorList>
            <person name="Klenk H.-P."/>
        </authorList>
    </citation>
    <scope>NUCLEOTIDE SEQUENCE [LARGE SCALE GENOMIC DNA]</scope>
    <source>
        <strain evidence="2 3">DSM 43149</strain>
    </source>
</reference>
<keyword evidence="1" id="KW-0472">Membrane</keyword>
<evidence type="ECO:0000313" key="2">
    <source>
        <dbReference type="EMBL" id="MBB4764289.1"/>
    </source>
</evidence>
<gene>
    <name evidence="2" type="ORF">BJ971_004845</name>
</gene>
<feature type="transmembrane region" description="Helical" evidence="1">
    <location>
        <begin position="112"/>
        <end position="129"/>
    </location>
</feature>
<dbReference type="Proteomes" id="UP000578112">
    <property type="component" value="Unassembled WGS sequence"/>
</dbReference>
<feature type="transmembrane region" description="Helical" evidence="1">
    <location>
        <begin position="68"/>
        <end position="92"/>
    </location>
</feature>
<dbReference type="Pfam" id="PF10990">
    <property type="entry name" value="DUF2809"/>
    <property type="match status" value="1"/>
</dbReference>
<keyword evidence="1" id="KW-1133">Transmembrane helix</keyword>
<evidence type="ECO:0000313" key="3">
    <source>
        <dbReference type="Proteomes" id="UP000578112"/>
    </source>
</evidence>
<feature type="transmembrane region" description="Helical" evidence="1">
    <location>
        <begin position="40"/>
        <end position="61"/>
    </location>
</feature>
<sequence length="134" mass="13697">MGDSWRVRLVAVLAAGGFLALALGIRVAAGGGVLDSSGALAQYSGTVLYASMIYAGVFLVVPAAGPWAAVAAAVAFCWLVELSQLTGVPAALSEHSVLARLALGVRFDAADLAWYPVGVLPLAALYFAAASRYR</sequence>
<organism evidence="2 3">
    <name type="scientific">Actinoplanes digitatis</name>
    <dbReference type="NCBI Taxonomy" id="1868"/>
    <lineage>
        <taxon>Bacteria</taxon>
        <taxon>Bacillati</taxon>
        <taxon>Actinomycetota</taxon>
        <taxon>Actinomycetes</taxon>
        <taxon>Micromonosporales</taxon>
        <taxon>Micromonosporaceae</taxon>
        <taxon>Actinoplanes</taxon>
    </lineage>
</organism>
<evidence type="ECO:0000256" key="1">
    <source>
        <dbReference type="SAM" id="Phobius"/>
    </source>
</evidence>
<comment type="caution">
    <text evidence="2">The sequence shown here is derived from an EMBL/GenBank/DDBJ whole genome shotgun (WGS) entry which is preliminary data.</text>
</comment>
<evidence type="ECO:0008006" key="4">
    <source>
        <dbReference type="Google" id="ProtNLM"/>
    </source>
</evidence>
<dbReference type="EMBL" id="JACHNH010000001">
    <property type="protein sequence ID" value="MBB4764289.1"/>
    <property type="molecule type" value="Genomic_DNA"/>
</dbReference>
<dbReference type="AlphaFoldDB" id="A0A7W7I0T9"/>